<dbReference type="AlphaFoldDB" id="A0AAE0YZN9"/>
<feature type="compositionally biased region" description="Basic residues" evidence="1">
    <location>
        <begin position="75"/>
        <end position="98"/>
    </location>
</feature>
<proteinExistence type="predicted"/>
<evidence type="ECO:0000313" key="3">
    <source>
        <dbReference type="Proteomes" id="UP001283361"/>
    </source>
</evidence>
<feature type="region of interest" description="Disordered" evidence="1">
    <location>
        <begin position="1"/>
        <end position="30"/>
    </location>
</feature>
<evidence type="ECO:0000256" key="1">
    <source>
        <dbReference type="SAM" id="MobiDB-lite"/>
    </source>
</evidence>
<organism evidence="2 3">
    <name type="scientific">Elysia crispata</name>
    <name type="common">lettuce slug</name>
    <dbReference type="NCBI Taxonomy" id="231223"/>
    <lineage>
        <taxon>Eukaryota</taxon>
        <taxon>Metazoa</taxon>
        <taxon>Spiralia</taxon>
        <taxon>Lophotrochozoa</taxon>
        <taxon>Mollusca</taxon>
        <taxon>Gastropoda</taxon>
        <taxon>Heterobranchia</taxon>
        <taxon>Euthyneura</taxon>
        <taxon>Panpulmonata</taxon>
        <taxon>Sacoglossa</taxon>
        <taxon>Placobranchoidea</taxon>
        <taxon>Plakobranchidae</taxon>
        <taxon>Elysia</taxon>
    </lineage>
</organism>
<gene>
    <name evidence="2" type="ORF">RRG08_064738</name>
</gene>
<dbReference type="Proteomes" id="UP001283361">
    <property type="component" value="Unassembled WGS sequence"/>
</dbReference>
<evidence type="ECO:0000313" key="2">
    <source>
        <dbReference type="EMBL" id="KAK3760068.1"/>
    </source>
</evidence>
<comment type="caution">
    <text evidence="2">The sequence shown here is derived from an EMBL/GenBank/DDBJ whole genome shotgun (WGS) entry which is preliminary data.</text>
</comment>
<accession>A0AAE0YZN9</accession>
<dbReference type="EMBL" id="JAWDGP010005047">
    <property type="protein sequence ID" value="KAK3760068.1"/>
    <property type="molecule type" value="Genomic_DNA"/>
</dbReference>
<keyword evidence="3" id="KW-1185">Reference proteome</keyword>
<sequence>MEQPPMEPGVGQLENPPMIQVDPRVSKSSSFAWERPRELNEDGAIRRSSFNEASYTMAKKKGHKGQKKLQGPKLKAAKKAKKGKVAKASGKAKAKKGGSKAVATNLKKMSFNNSKKIDVLNSDITKVLLAPPKLNFLSSAAIAGPSKQKKAVDDDRDMVDVSAVEQKLAAM</sequence>
<name>A0AAE0YZN9_9GAST</name>
<feature type="compositionally biased region" description="Basic residues" evidence="1">
    <location>
        <begin position="58"/>
        <end position="67"/>
    </location>
</feature>
<feature type="region of interest" description="Disordered" evidence="1">
    <location>
        <begin position="43"/>
        <end position="101"/>
    </location>
</feature>
<protein>
    <submittedName>
        <fullName evidence="2">Uncharacterized protein</fullName>
    </submittedName>
</protein>
<reference evidence="2" key="1">
    <citation type="journal article" date="2023" name="G3 (Bethesda)">
        <title>A reference genome for the long-term kleptoplast-retaining sea slug Elysia crispata morphotype clarki.</title>
        <authorList>
            <person name="Eastman K.E."/>
            <person name="Pendleton A.L."/>
            <person name="Shaikh M.A."/>
            <person name="Suttiyut T."/>
            <person name="Ogas R."/>
            <person name="Tomko P."/>
            <person name="Gavelis G."/>
            <person name="Widhalm J.R."/>
            <person name="Wisecaver J.H."/>
        </authorList>
    </citation>
    <scope>NUCLEOTIDE SEQUENCE</scope>
    <source>
        <strain evidence="2">ECLA1</strain>
    </source>
</reference>